<comment type="caution">
    <text evidence="1">The sequence shown here is derived from an EMBL/GenBank/DDBJ whole genome shotgun (WGS) entry which is preliminary data.</text>
</comment>
<dbReference type="Proteomes" id="UP000004477">
    <property type="component" value="Unassembled WGS sequence"/>
</dbReference>
<dbReference type="AlphaFoldDB" id="D1PE05"/>
<dbReference type="PaxDb" id="537011-PREVCOP_05449"/>
<dbReference type="EMBL" id="ACBX02000017">
    <property type="protein sequence ID" value="EFB35038.1"/>
    <property type="molecule type" value="Genomic_DNA"/>
</dbReference>
<sequence>MEKNGKYISRIKNIKRFSCLNRKNELLLHLNKYWLTNEDIDSYPLL</sequence>
<name>D1PE05_9BACT</name>
<proteinExistence type="predicted"/>
<reference evidence="1" key="1">
    <citation type="submission" date="2009-11" db="EMBL/GenBank/DDBJ databases">
        <authorList>
            <person name="Weinstock G."/>
            <person name="Sodergren E."/>
            <person name="Clifton S."/>
            <person name="Fulton L."/>
            <person name="Fulton B."/>
            <person name="Courtney L."/>
            <person name="Fronick C."/>
            <person name="Harrison M."/>
            <person name="Strong C."/>
            <person name="Farmer C."/>
            <person name="Delahaunty K."/>
            <person name="Markovic C."/>
            <person name="Hall O."/>
            <person name="Minx P."/>
            <person name="Tomlinson C."/>
            <person name="Mitreva M."/>
            <person name="Nelson J."/>
            <person name="Hou S."/>
            <person name="Wollam A."/>
            <person name="Pepin K.H."/>
            <person name="Johnson M."/>
            <person name="Bhonagiri V."/>
            <person name="Nash W.E."/>
            <person name="Warren W."/>
            <person name="Chinwalla A."/>
            <person name="Mardis E.R."/>
            <person name="Wilson R.K."/>
        </authorList>
    </citation>
    <scope>NUCLEOTIDE SEQUENCE [LARGE SCALE GENOMIC DNA]</scope>
    <source>
        <strain evidence="1">DSM 18205</strain>
    </source>
</reference>
<evidence type="ECO:0000313" key="1">
    <source>
        <dbReference type="EMBL" id="EFB35038.1"/>
    </source>
</evidence>
<dbReference type="HOGENOM" id="CLU_3187289_0_0_10"/>
<organism evidence="1 2">
    <name type="scientific">Segatella copri DSM 18205</name>
    <dbReference type="NCBI Taxonomy" id="537011"/>
    <lineage>
        <taxon>Bacteria</taxon>
        <taxon>Pseudomonadati</taxon>
        <taxon>Bacteroidota</taxon>
        <taxon>Bacteroidia</taxon>
        <taxon>Bacteroidales</taxon>
        <taxon>Prevotellaceae</taxon>
        <taxon>Segatella</taxon>
    </lineage>
</organism>
<gene>
    <name evidence="1" type="ORF">PREVCOP_05449</name>
</gene>
<protein>
    <submittedName>
        <fullName evidence="1">Uncharacterized protein</fullName>
    </submittedName>
</protein>
<evidence type="ECO:0000313" key="2">
    <source>
        <dbReference type="Proteomes" id="UP000004477"/>
    </source>
</evidence>
<accession>D1PE05</accession>
<keyword evidence="2" id="KW-1185">Reference proteome</keyword>